<keyword evidence="22" id="KW-0576">Peroxisome</keyword>
<dbReference type="GO" id="GO:0000266">
    <property type="term" value="P:mitochondrial fission"/>
    <property type="evidence" value="ECO:0007669"/>
    <property type="project" value="TreeGrafter"/>
</dbReference>
<dbReference type="GO" id="GO:0005777">
    <property type="term" value="C:peroxisome"/>
    <property type="evidence" value="ECO:0007669"/>
    <property type="project" value="UniProtKB-SubCell"/>
</dbReference>
<keyword evidence="20 27" id="KW-0342">GTP-binding</keyword>
<evidence type="ECO:0000256" key="25">
    <source>
        <dbReference type="ARBA" id="ARBA00031810"/>
    </source>
</evidence>
<dbReference type="Pfam" id="PF00350">
    <property type="entry name" value="Dynamin_N"/>
    <property type="match status" value="1"/>
</dbReference>
<name>A0A315W134_GAMAF</name>
<evidence type="ECO:0000256" key="28">
    <source>
        <dbReference type="SAM" id="MobiDB-lite"/>
    </source>
</evidence>
<evidence type="ECO:0000256" key="16">
    <source>
        <dbReference type="ARBA" id="ARBA00023034"/>
    </source>
</evidence>
<evidence type="ECO:0000256" key="13">
    <source>
        <dbReference type="ARBA" id="ARBA00022787"/>
    </source>
</evidence>
<feature type="region of interest" description="Disordered" evidence="28">
    <location>
        <begin position="540"/>
        <end position="585"/>
    </location>
</feature>
<evidence type="ECO:0000256" key="21">
    <source>
        <dbReference type="ARBA" id="ARBA00023136"/>
    </source>
</evidence>
<evidence type="ECO:0000256" key="20">
    <source>
        <dbReference type="ARBA" id="ARBA00023134"/>
    </source>
</evidence>
<dbReference type="InterPro" id="IPR045063">
    <property type="entry name" value="Dynamin_N"/>
</dbReference>
<dbReference type="InterPro" id="IPR027417">
    <property type="entry name" value="P-loop_NTPase"/>
</dbReference>
<evidence type="ECO:0000256" key="19">
    <source>
        <dbReference type="ARBA" id="ARBA00023128"/>
    </source>
</evidence>
<gene>
    <name evidence="31" type="ORF">CCH79_00016323</name>
</gene>
<keyword evidence="23" id="KW-0168">Coated pit</keyword>
<evidence type="ECO:0000256" key="3">
    <source>
        <dbReference type="ARBA" id="ARBA00004432"/>
    </source>
</evidence>
<feature type="region of interest" description="Disordered" evidence="28">
    <location>
        <begin position="502"/>
        <end position="527"/>
    </location>
</feature>
<proteinExistence type="inferred from homology"/>
<keyword evidence="16" id="KW-0333">Golgi apparatus</keyword>
<dbReference type="InterPro" id="IPR001401">
    <property type="entry name" value="Dynamin_GTPase"/>
</dbReference>
<dbReference type="GO" id="GO:0005525">
    <property type="term" value="F:GTP binding"/>
    <property type="evidence" value="ECO:0007669"/>
    <property type="project" value="UniProtKB-KW"/>
</dbReference>
<dbReference type="SMART" id="SM00053">
    <property type="entry name" value="DYNc"/>
    <property type="match status" value="1"/>
</dbReference>
<dbReference type="GO" id="GO:0005829">
    <property type="term" value="C:cytosol"/>
    <property type="evidence" value="ECO:0007669"/>
    <property type="project" value="UniProtKB-SubCell"/>
</dbReference>
<dbReference type="GO" id="GO:0005741">
    <property type="term" value="C:mitochondrial outer membrane"/>
    <property type="evidence" value="ECO:0007669"/>
    <property type="project" value="UniProtKB-SubCell"/>
</dbReference>
<evidence type="ECO:0000313" key="31">
    <source>
        <dbReference type="EMBL" id="PWA28472.1"/>
    </source>
</evidence>
<dbReference type="Pfam" id="PF01031">
    <property type="entry name" value="Dynamin_M"/>
    <property type="match status" value="1"/>
</dbReference>
<dbReference type="Gene3D" id="1.20.120.1240">
    <property type="entry name" value="Dynamin, middle domain"/>
    <property type="match status" value="1"/>
</dbReference>
<comment type="catalytic activity">
    <reaction evidence="26">
        <text>GTP + H2O = GDP + phosphate + H(+)</text>
        <dbReference type="Rhea" id="RHEA:19669"/>
        <dbReference type="ChEBI" id="CHEBI:15377"/>
        <dbReference type="ChEBI" id="CHEBI:15378"/>
        <dbReference type="ChEBI" id="CHEBI:37565"/>
        <dbReference type="ChEBI" id="CHEBI:43474"/>
        <dbReference type="ChEBI" id="CHEBI:58189"/>
        <dbReference type="EC" id="3.6.5.5"/>
    </reaction>
</comment>
<keyword evidence="13" id="KW-1000">Mitochondrion outer membrane</keyword>
<feature type="region of interest" description="Disordered" evidence="28">
    <location>
        <begin position="694"/>
        <end position="716"/>
    </location>
</feature>
<dbReference type="EC" id="3.6.5.5" evidence="8"/>
<dbReference type="GO" id="GO:0048312">
    <property type="term" value="P:intracellular distribution of mitochondria"/>
    <property type="evidence" value="ECO:0007669"/>
    <property type="project" value="TreeGrafter"/>
</dbReference>
<evidence type="ECO:0000256" key="6">
    <source>
        <dbReference type="ARBA" id="ARBA00004555"/>
    </source>
</evidence>
<dbReference type="GO" id="GO:0006897">
    <property type="term" value="P:endocytosis"/>
    <property type="evidence" value="ECO:0007669"/>
    <property type="project" value="TreeGrafter"/>
</dbReference>
<comment type="caution">
    <text evidence="31">The sequence shown here is derived from an EMBL/GenBank/DDBJ whole genome shotgun (WGS) entry which is preliminary data.</text>
</comment>
<comment type="similarity">
    <text evidence="27">Belongs to the TRAFAC class dynamin-like GTPase superfamily. Dynamin/Fzo/YdjA family.</text>
</comment>
<evidence type="ECO:0000256" key="1">
    <source>
        <dbReference type="ARBA" id="ARBA00004184"/>
    </source>
</evidence>
<accession>A0A315W134</accession>
<keyword evidence="11" id="KW-0963">Cytoplasm</keyword>
<dbReference type="FunFam" id="3.40.50.300:FF:000172">
    <property type="entry name" value="Dynamin-1-like protein isoform 1"/>
    <property type="match status" value="1"/>
</dbReference>
<keyword evidence="15" id="KW-0770">Synapse</keyword>
<evidence type="ECO:0000313" key="32">
    <source>
        <dbReference type="Proteomes" id="UP000250572"/>
    </source>
</evidence>
<feature type="domain" description="GED" evidence="29">
    <location>
        <begin position="611"/>
        <end position="702"/>
    </location>
</feature>
<dbReference type="GO" id="GO:0030672">
    <property type="term" value="C:synaptic vesicle membrane"/>
    <property type="evidence" value="ECO:0007669"/>
    <property type="project" value="UniProtKB-SubCell"/>
</dbReference>
<dbReference type="PANTHER" id="PTHR11566">
    <property type="entry name" value="DYNAMIN"/>
    <property type="match status" value="1"/>
</dbReference>
<dbReference type="Pfam" id="PF02212">
    <property type="entry name" value="GED"/>
    <property type="match status" value="1"/>
</dbReference>
<keyword evidence="14" id="KW-0378">Hydrolase</keyword>
<dbReference type="PRINTS" id="PR00195">
    <property type="entry name" value="DYNAMIN"/>
</dbReference>
<dbReference type="InterPro" id="IPR022812">
    <property type="entry name" value="Dynamin"/>
</dbReference>
<dbReference type="InterPro" id="IPR000375">
    <property type="entry name" value="Dynamin_stalk"/>
</dbReference>
<protein>
    <recommendedName>
        <fullName evidence="10">Dynamin-1-like protein</fullName>
        <ecNumber evidence="8">3.6.5.5</ecNumber>
    </recommendedName>
    <alternativeName>
        <fullName evidence="9">Interferon-induced GTP-binding protein Mx</fullName>
    </alternativeName>
    <alternativeName>
        <fullName evidence="25">Interferon-inducible Mx protein</fullName>
    </alternativeName>
</protein>
<dbReference type="AlphaFoldDB" id="A0A315W134"/>
<dbReference type="Proteomes" id="UP000250572">
    <property type="component" value="Unassembled WGS sequence"/>
</dbReference>
<dbReference type="STRING" id="33528.ENSGAFP00000001317"/>
<dbReference type="InterPro" id="IPR030381">
    <property type="entry name" value="G_DYNAMIN_dom"/>
</dbReference>
<dbReference type="GO" id="GO:0008289">
    <property type="term" value="F:lipid binding"/>
    <property type="evidence" value="ECO:0007669"/>
    <property type="project" value="UniProtKB-KW"/>
</dbReference>
<dbReference type="GO" id="GO:0016559">
    <property type="term" value="P:peroxisome fission"/>
    <property type="evidence" value="ECO:0007669"/>
    <property type="project" value="TreeGrafter"/>
</dbReference>
<evidence type="ECO:0000256" key="2">
    <source>
        <dbReference type="ARBA" id="ARBA00004275"/>
    </source>
</evidence>
<evidence type="ECO:0000256" key="26">
    <source>
        <dbReference type="ARBA" id="ARBA00048040"/>
    </source>
</evidence>
<evidence type="ECO:0000259" key="30">
    <source>
        <dbReference type="PROSITE" id="PS51718"/>
    </source>
</evidence>
<evidence type="ECO:0000256" key="10">
    <source>
        <dbReference type="ARBA" id="ARBA00018833"/>
    </source>
</evidence>
<organism evidence="31 32">
    <name type="scientific">Gambusia affinis</name>
    <name type="common">Western mosquitofish</name>
    <name type="synonym">Heterandria affinis</name>
    <dbReference type="NCBI Taxonomy" id="33528"/>
    <lineage>
        <taxon>Eukaryota</taxon>
        <taxon>Metazoa</taxon>
        <taxon>Chordata</taxon>
        <taxon>Craniata</taxon>
        <taxon>Vertebrata</taxon>
        <taxon>Euteleostomi</taxon>
        <taxon>Actinopterygii</taxon>
        <taxon>Neopterygii</taxon>
        <taxon>Teleostei</taxon>
        <taxon>Neoteleostei</taxon>
        <taxon>Acanthomorphata</taxon>
        <taxon>Ovalentaria</taxon>
        <taxon>Atherinomorphae</taxon>
        <taxon>Cyprinodontiformes</taxon>
        <taxon>Poeciliidae</taxon>
        <taxon>Poeciliinae</taxon>
        <taxon>Gambusia</taxon>
    </lineage>
</organism>
<dbReference type="EMBL" id="NHOQ01000831">
    <property type="protein sequence ID" value="PWA28472.1"/>
    <property type="molecule type" value="Genomic_DNA"/>
</dbReference>
<evidence type="ECO:0000256" key="15">
    <source>
        <dbReference type="ARBA" id="ARBA00023018"/>
    </source>
</evidence>
<dbReference type="SMART" id="SM00302">
    <property type="entry name" value="GED"/>
    <property type="match status" value="1"/>
</dbReference>
<evidence type="ECO:0000256" key="12">
    <source>
        <dbReference type="ARBA" id="ARBA00022741"/>
    </source>
</evidence>
<keyword evidence="18" id="KW-0446">Lipid-binding</keyword>
<dbReference type="GO" id="GO:0043653">
    <property type="term" value="P:mitochondrial fragmentation involved in apoptotic process"/>
    <property type="evidence" value="ECO:0007669"/>
    <property type="project" value="TreeGrafter"/>
</dbReference>
<dbReference type="InterPro" id="IPR003130">
    <property type="entry name" value="GED"/>
</dbReference>
<evidence type="ECO:0000256" key="27">
    <source>
        <dbReference type="RuleBase" id="RU003932"/>
    </source>
</evidence>
<keyword evidence="17" id="KW-0090">Biological rhythms</keyword>
<keyword evidence="19" id="KW-0496">Mitochondrion</keyword>
<evidence type="ECO:0000256" key="22">
    <source>
        <dbReference type="ARBA" id="ARBA00023140"/>
    </source>
</evidence>
<feature type="compositionally biased region" description="Basic and acidic residues" evidence="28">
    <location>
        <begin position="502"/>
        <end position="514"/>
    </location>
</feature>
<keyword evidence="21" id="KW-0472">Membrane</keyword>
<evidence type="ECO:0000256" key="9">
    <source>
        <dbReference type="ARBA" id="ARBA00015210"/>
    </source>
</evidence>
<keyword evidence="32" id="KW-1185">Reference proteome</keyword>
<keyword evidence="24" id="KW-0968">Cytoplasmic vesicle</keyword>
<evidence type="ECO:0000256" key="18">
    <source>
        <dbReference type="ARBA" id="ARBA00023121"/>
    </source>
</evidence>
<evidence type="ECO:0000256" key="5">
    <source>
        <dbReference type="ARBA" id="ARBA00004514"/>
    </source>
</evidence>
<dbReference type="CDD" id="cd08771">
    <property type="entry name" value="DLP_1"/>
    <property type="match status" value="1"/>
</dbReference>
<dbReference type="GO" id="GO:0005905">
    <property type="term" value="C:clathrin-coated pit"/>
    <property type="evidence" value="ECO:0007669"/>
    <property type="project" value="UniProtKB-SubCell"/>
</dbReference>
<evidence type="ECO:0000256" key="24">
    <source>
        <dbReference type="ARBA" id="ARBA00023329"/>
    </source>
</evidence>
<evidence type="ECO:0000256" key="8">
    <source>
        <dbReference type="ARBA" id="ARBA00011980"/>
    </source>
</evidence>
<dbReference type="GO" id="GO:0048511">
    <property type="term" value="P:rhythmic process"/>
    <property type="evidence" value="ECO:0007669"/>
    <property type="project" value="UniProtKB-KW"/>
</dbReference>
<evidence type="ECO:0000256" key="7">
    <source>
        <dbReference type="ARBA" id="ARBA00004600"/>
    </source>
</evidence>
<dbReference type="GO" id="GO:0008017">
    <property type="term" value="F:microtubule binding"/>
    <property type="evidence" value="ECO:0007669"/>
    <property type="project" value="TreeGrafter"/>
</dbReference>
<sequence>MEALIPVINKLQDVFNTVGADIIQLPQIVVVGTQSSGKSSVLESLVGRDILPRGTGIVTRRPLILQLVHIDSEDRRKTNEENGIEGEEWGKFLHTKNKIYPDFEEMRKEIEAETERITGNNKGISDEPIHLKIFSPHVVNLTLVDLPGITKLPVGDQPNDIEIQIRELILRYISNPNSIILAVTAANTDMATSEALKVAREVDPDGRRTLAVVTKLDLMDAGTDAMDVLMGRVIPVKLGIIGVVNRSQLDINQKKLVGDSIRDEHAFLQKKYPSLANRNGTKYLARTLNRLLMHHIRDCLPELKTRINVLAAQYQTLLNSYGEPVEDKSATLLQLITKFAAEYCNTIEGTAKYIETAELCGGARICYIFHETFGRTLESVDPLGGLSTIDVLTAIRNATGPRPALFVPEISFELLVKRQIKRLEEPSLRCVELELLRFPKLHDAVVEVVTSLLRRRLPVTNDMVHNLVAIELSYINTKHPDFADAIGLMNNNLDEQRRSRMRDLPPSVPRDKSFKSPVGQSVSPSEPLALEGEAAKAAAANLQSGSVSEQGDGGTGNWRGMFKKGEEGLPADRTTPQPLSAVSPQRGHAVNLLDVPVPVSRKLSAREQRDCEVIERLIKSYFLIVRKNIQDSVPKAVMHFLVNHVKDSLQSELVGQLYKTTLLNDLLTESEDMAQRRNEAADMLKVPFTASGSVILTDHPSPASPPTESPCPSETT</sequence>
<evidence type="ECO:0000259" key="29">
    <source>
        <dbReference type="PROSITE" id="PS51388"/>
    </source>
</evidence>
<evidence type="ECO:0000256" key="14">
    <source>
        <dbReference type="ARBA" id="ARBA00022801"/>
    </source>
</evidence>
<evidence type="ECO:0000256" key="4">
    <source>
        <dbReference type="ARBA" id="ARBA00004450"/>
    </source>
</evidence>
<dbReference type="PROSITE" id="PS51718">
    <property type="entry name" value="G_DYNAMIN_2"/>
    <property type="match status" value="1"/>
</dbReference>
<feature type="domain" description="Dynamin-type G" evidence="30">
    <location>
        <begin position="22"/>
        <end position="301"/>
    </location>
</feature>
<feature type="compositionally biased region" description="Polar residues" evidence="28">
    <location>
        <begin position="574"/>
        <end position="583"/>
    </location>
</feature>
<dbReference type="Gene3D" id="3.40.50.300">
    <property type="entry name" value="P-loop containing nucleotide triphosphate hydrolases"/>
    <property type="match status" value="1"/>
</dbReference>
<dbReference type="PROSITE" id="PS51388">
    <property type="entry name" value="GED"/>
    <property type="match status" value="1"/>
</dbReference>
<keyword evidence="12 27" id="KW-0547">Nucleotide-binding</keyword>
<evidence type="ECO:0000256" key="23">
    <source>
        <dbReference type="ARBA" id="ARBA00023176"/>
    </source>
</evidence>
<dbReference type="PROSITE" id="PS00410">
    <property type="entry name" value="G_DYNAMIN_1"/>
    <property type="match status" value="1"/>
</dbReference>
<dbReference type="SUPFAM" id="SSF52540">
    <property type="entry name" value="P-loop containing nucleoside triphosphate hydrolases"/>
    <property type="match status" value="1"/>
</dbReference>
<evidence type="ECO:0000256" key="17">
    <source>
        <dbReference type="ARBA" id="ARBA00023108"/>
    </source>
</evidence>
<dbReference type="GO" id="GO:0003924">
    <property type="term" value="F:GTPase activity"/>
    <property type="evidence" value="ECO:0007669"/>
    <property type="project" value="InterPro"/>
</dbReference>
<dbReference type="InterPro" id="IPR019762">
    <property type="entry name" value="Dynamin_GTPase_CS"/>
</dbReference>
<comment type="subcellular location">
    <subcellularLocation>
        <location evidence="5">Cytoplasm</location>
        <location evidence="5">Cytosol</location>
    </subcellularLocation>
    <subcellularLocation>
        <location evidence="3">Cytoplasmic vesicle</location>
        <location evidence="3">Secretory vesicle</location>
        <location evidence="3">Synaptic vesicle membrane</location>
    </subcellularLocation>
    <subcellularLocation>
        <location evidence="1">Endomembrane system</location>
        <topology evidence="1">Peripheral membrane protein</topology>
    </subcellularLocation>
    <subcellularLocation>
        <location evidence="6">Golgi apparatus</location>
    </subcellularLocation>
    <subcellularLocation>
        <location evidence="7">Membrane</location>
        <location evidence="7">Clathrin-coated pit</location>
    </subcellularLocation>
    <subcellularLocation>
        <location evidence="4">Mitochondrion outer membrane</location>
        <topology evidence="4">Peripheral membrane protein</topology>
    </subcellularLocation>
    <subcellularLocation>
        <location evidence="2">Peroxisome</location>
    </subcellularLocation>
</comment>
<dbReference type="PANTHER" id="PTHR11566:SF39">
    <property type="entry name" value="DYNAMIN-1-LIKE PROTEIN"/>
    <property type="match status" value="1"/>
</dbReference>
<dbReference type="InterPro" id="IPR020850">
    <property type="entry name" value="GED_dom"/>
</dbReference>
<evidence type="ECO:0000256" key="11">
    <source>
        <dbReference type="ARBA" id="ARBA00022490"/>
    </source>
</evidence>
<dbReference type="GO" id="GO:0005794">
    <property type="term" value="C:Golgi apparatus"/>
    <property type="evidence" value="ECO:0007669"/>
    <property type="project" value="UniProtKB-SubCell"/>
</dbReference>
<dbReference type="GO" id="GO:0005874">
    <property type="term" value="C:microtubule"/>
    <property type="evidence" value="ECO:0007669"/>
    <property type="project" value="TreeGrafter"/>
</dbReference>
<reference evidence="31 32" key="1">
    <citation type="journal article" date="2018" name="G3 (Bethesda)">
        <title>A High-Quality Reference Genome for the Invasive Mosquitofish Gambusia affinis Using a Chicago Library.</title>
        <authorList>
            <person name="Hoffberg S.L."/>
            <person name="Troendle N.J."/>
            <person name="Glenn T.C."/>
            <person name="Mahmud O."/>
            <person name="Louha S."/>
            <person name="Chalopin D."/>
            <person name="Bennetzen J.L."/>
            <person name="Mauricio R."/>
        </authorList>
    </citation>
    <scope>NUCLEOTIDE SEQUENCE [LARGE SCALE GENOMIC DNA]</scope>
    <source>
        <strain evidence="31">NE01/NJP1002.9</strain>
        <tissue evidence="31">Muscle</tissue>
    </source>
</reference>